<dbReference type="InterPro" id="IPR002656">
    <property type="entry name" value="Acyl_transf_3_dom"/>
</dbReference>
<dbReference type="InterPro" id="IPR050879">
    <property type="entry name" value="Acyltransferase_3"/>
</dbReference>
<accession>A0A5Q0C5X9</accession>
<feature type="transmembrane region" description="Helical" evidence="1">
    <location>
        <begin position="46"/>
        <end position="65"/>
    </location>
</feature>
<feature type="transmembrane region" description="Helical" evidence="1">
    <location>
        <begin position="238"/>
        <end position="256"/>
    </location>
</feature>
<evidence type="ECO:0000256" key="1">
    <source>
        <dbReference type="SAM" id="Phobius"/>
    </source>
</evidence>
<dbReference type="GO" id="GO:0016020">
    <property type="term" value="C:membrane"/>
    <property type="evidence" value="ECO:0007669"/>
    <property type="project" value="TreeGrafter"/>
</dbReference>
<feature type="transmembrane region" description="Helical" evidence="1">
    <location>
        <begin position="263"/>
        <end position="281"/>
    </location>
</feature>
<reference evidence="3 4" key="1">
    <citation type="submission" date="2019-08" db="EMBL/GenBank/DDBJ databases">
        <title>Prosopis cineraria nodule microbiome.</title>
        <authorList>
            <person name="Ali R."/>
            <person name="Chaluvadi S.R."/>
            <person name="Wang X."/>
        </authorList>
    </citation>
    <scope>NUCLEOTIDE SEQUENCE [LARGE SCALE GENOMIC DNA]</scope>
    <source>
        <strain evidence="3 4">BG7</strain>
    </source>
</reference>
<evidence type="ECO:0000259" key="2">
    <source>
        <dbReference type="Pfam" id="PF01757"/>
    </source>
</evidence>
<feature type="transmembrane region" description="Helical" evidence="1">
    <location>
        <begin position="165"/>
        <end position="182"/>
    </location>
</feature>
<dbReference type="PANTHER" id="PTHR23028">
    <property type="entry name" value="ACETYLTRANSFERASE"/>
    <property type="match status" value="1"/>
</dbReference>
<evidence type="ECO:0000313" key="4">
    <source>
        <dbReference type="Proteomes" id="UP000326881"/>
    </source>
</evidence>
<keyword evidence="1" id="KW-1133">Transmembrane helix</keyword>
<feature type="domain" description="Acyltransferase 3" evidence="2">
    <location>
        <begin position="12"/>
        <end position="355"/>
    </location>
</feature>
<keyword evidence="4" id="KW-1185">Reference proteome</keyword>
<dbReference type="OrthoDB" id="9796461at2"/>
<dbReference type="KEGG" id="rgr:FZ934_11020"/>
<dbReference type="Proteomes" id="UP000326881">
    <property type="component" value="Chromosome"/>
</dbReference>
<dbReference type="GO" id="GO:0009103">
    <property type="term" value="P:lipopolysaccharide biosynthetic process"/>
    <property type="evidence" value="ECO:0007669"/>
    <property type="project" value="TreeGrafter"/>
</dbReference>
<dbReference type="EMBL" id="CP043498">
    <property type="protein sequence ID" value="QFY60902.1"/>
    <property type="molecule type" value="Genomic_DNA"/>
</dbReference>
<dbReference type="Pfam" id="PF01757">
    <property type="entry name" value="Acyl_transf_3"/>
    <property type="match status" value="1"/>
</dbReference>
<feature type="transmembrane region" description="Helical" evidence="1">
    <location>
        <begin position="339"/>
        <end position="358"/>
    </location>
</feature>
<organism evidence="3 4">
    <name type="scientific">Rhizobium grahamii</name>
    <dbReference type="NCBI Taxonomy" id="1120045"/>
    <lineage>
        <taxon>Bacteria</taxon>
        <taxon>Pseudomonadati</taxon>
        <taxon>Pseudomonadota</taxon>
        <taxon>Alphaproteobacteria</taxon>
        <taxon>Hyphomicrobiales</taxon>
        <taxon>Rhizobiaceae</taxon>
        <taxon>Rhizobium/Agrobacterium group</taxon>
        <taxon>Rhizobium</taxon>
    </lineage>
</organism>
<feature type="transmembrane region" description="Helical" evidence="1">
    <location>
        <begin position="309"/>
        <end position="327"/>
    </location>
</feature>
<feature type="transmembrane region" description="Helical" evidence="1">
    <location>
        <begin position="86"/>
        <end position="108"/>
    </location>
</feature>
<keyword evidence="1" id="KW-0812">Transmembrane</keyword>
<sequence length="381" mass="42487">MADVSGSSGRIGSLDGLRGIAALWVLIGHAMLLTGWHLPLIGDPDLGVDLFIMLSGFLMVFHYQLRQEKEPWSEISTWSNFWTRRFFRIAPLYYVMLAIAIALGPVIFESRMVIDHFLEVTPQQPERYLDGSLENVLLHVSFLFGLSPAHAFRTPLPDWSISLEMQFYAVLPFLMLFIHRLGWLRGSIGIVVTGIAIAMATRLVGINFPMPAFLPLKMHVFAAGMLLAGALNVSSGRAFVHFLLALAFVALPIGGGMTMLREVVRLGLVVAFFALIFHAHLPRPLANPLNRISDFMGNRFCHELGELSFGAYLIHLLVMQPVIAYLIKAHGHDISDFRRFLLSIVITIPIVYALSAVGHKFIEMQGQKIGRTLTRRRTSAA</sequence>
<protein>
    <submittedName>
        <fullName evidence="3">Acyltransferase</fullName>
    </submittedName>
</protein>
<feature type="transmembrane region" description="Helical" evidence="1">
    <location>
        <begin position="212"/>
        <end position="232"/>
    </location>
</feature>
<dbReference type="AlphaFoldDB" id="A0A5Q0C5X9"/>
<keyword evidence="1" id="KW-0472">Membrane</keyword>
<keyword evidence="3" id="KW-0012">Acyltransferase</keyword>
<evidence type="ECO:0000313" key="3">
    <source>
        <dbReference type="EMBL" id="QFY60902.1"/>
    </source>
</evidence>
<name>A0A5Q0C5X9_9HYPH</name>
<feature type="transmembrane region" description="Helical" evidence="1">
    <location>
        <begin position="188"/>
        <end position="205"/>
    </location>
</feature>
<keyword evidence="3" id="KW-0808">Transferase</keyword>
<dbReference type="PANTHER" id="PTHR23028:SF53">
    <property type="entry name" value="ACYL_TRANSF_3 DOMAIN-CONTAINING PROTEIN"/>
    <property type="match status" value="1"/>
</dbReference>
<dbReference type="RefSeq" id="WP_153271097.1">
    <property type="nucleotide sequence ID" value="NZ_CP043498.1"/>
</dbReference>
<gene>
    <name evidence="3" type="ORF">FZ934_11020</name>
</gene>
<feature type="transmembrane region" description="Helical" evidence="1">
    <location>
        <begin position="21"/>
        <end position="40"/>
    </location>
</feature>
<proteinExistence type="predicted"/>
<dbReference type="GO" id="GO:0016747">
    <property type="term" value="F:acyltransferase activity, transferring groups other than amino-acyl groups"/>
    <property type="evidence" value="ECO:0007669"/>
    <property type="project" value="InterPro"/>
</dbReference>